<dbReference type="Gene3D" id="3.40.250.10">
    <property type="entry name" value="Rhodanese-like domain"/>
    <property type="match status" value="1"/>
</dbReference>
<dbReference type="PANTHER" id="PTHR43031">
    <property type="entry name" value="FAD-DEPENDENT OXIDOREDUCTASE"/>
    <property type="match status" value="1"/>
</dbReference>
<comment type="caution">
    <text evidence="2">The sequence shown here is derived from an EMBL/GenBank/DDBJ whole genome shotgun (WGS) entry which is preliminary data.</text>
</comment>
<protein>
    <recommendedName>
        <fullName evidence="1">Rhodanese domain-containing protein</fullName>
    </recommendedName>
</protein>
<dbReference type="AlphaFoldDB" id="A0A644WXR4"/>
<organism evidence="2">
    <name type="scientific">bioreactor metagenome</name>
    <dbReference type="NCBI Taxonomy" id="1076179"/>
    <lineage>
        <taxon>unclassified sequences</taxon>
        <taxon>metagenomes</taxon>
        <taxon>ecological metagenomes</taxon>
    </lineage>
</organism>
<evidence type="ECO:0000259" key="1">
    <source>
        <dbReference type="PROSITE" id="PS50206"/>
    </source>
</evidence>
<gene>
    <name evidence="2" type="ORF">SDC9_53146</name>
</gene>
<dbReference type="PROSITE" id="PS50206">
    <property type="entry name" value="RHODANESE_3"/>
    <property type="match status" value="1"/>
</dbReference>
<accession>A0A644WXR4</accession>
<dbReference type="CDD" id="cd00158">
    <property type="entry name" value="RHOD"/>
    <property type="match status" value="1"/>
</dbReference>
<sequence>MFNFFKRDTSKSINVKAMDDLIGKVELIDIREPYEYKSGSLKTSKNIPMGNLLEEPEKYLLKEKTYYLICRSGARSGRAAKKLATQGFDVVNVAGGMSSYSGINRQ</sequence>
<dbReference type="EMBL" id="VSSQ01001271">
    <property type="protein sequence ID" value="MPM06843.1"/>
    <property type="molecule type" value="Genomic_DNA"/>
</dbReference>
<reference evidence="2" key="1">
    <citation type="submission" date="2019-08" db="EMBL/GenBank/DDBJ databases">
        <authorList>
            <person name="Kucharzyk K."/>
            <person name="Murdoch R.W."/>
            <person name="Higgins S."/>
            <person name="Loffler F."/>
        </authorList>
    </citation>
    <scope>NUCLEOTIDE SEQUENCE</scope>
</reference>
<feature type="domain" description="Rhodanese" evidence="1">
    <location>
        <begin position="21"/>
        <end position="105"/>
    </location>
</feature>
<evidence type="ECO:0000313" key="2">
    <source>
        <dbReference type="EMBL" id="MPM06843.1"/>
    </source>
</evidence>
<dbReference type="SUPFAM" id="SSF52821">
    <property type="entry name" value="Rhodanese/Cell cycle control phosphatase"/>
    <property type="match status" value="1"/>
</dbReference>
<dbReference type="PANTHER" id="PTHR43031:SF17">
    <property type="entry name" value="SULFURTRANSFERASE YTWF-RELATED"/>
    <property type="match status" value="1"/>
</dbReference>
<dbReference type="Pfam" id="PF00581">
    <property type="entry name" value="Rhodanese"/>
    <property type="match status" value="1"/>
</dbReference>
<proteinExistence type="predicted"/>
<dbReference type="InterPro" id="IPR036873">
    <property type="entry name" value="Rhodanese-like_dom_sf"/>
</dbReference>
<dbReference type="SMART" id="SM00450">
    <property type="entry name" value="RHOD"/>
    <property type="match status" value="1"/>
</dbReference>
<dbReference type="InterPro" id="IPR050229">
    <property type="entry name" value="GlpE_sulfurtransferase"/>
</dbReference>
<dbReference type="InterPro" id="IPR001763">
    <property type="entry name" value="Rhodanese-like_dom"/>
</dbReference>
<name>A0A644WXR4_9ZZZZ</name>